<dbReference type="PANTHER" id="PTHR43527:SF2">
    <property type="entry name" value="4-DIPHOSPHOCYTIDYL-2-C-METHYL-D-ERYTHRITOL KINASE, CHLOROPLASTIC"/>
    <property type="match status" value="1"/>
</dbReference>
<dbReference type="InterPro" id="IPR020568">
    <property type="entry name" value="Ribosomal_Su5_D2-typ_SF"/>
</dbReference>
<dbReference type="Proteomes" id="UP000824229">
    <property type="component" value="Unassembled WGS sequence"/>
</dbReference>
<evidence type="ECO:0000256" key="7">
    <source>
        <dbReference type="ARBA" id="ARBA00022840"/>
    </source>
</evidence>
<dbReference type="Pfam" id="PF08544">
    <property type="entry name" value="GHMP_kinases_C"/>
    <property type="match status" value="1"/>
</dbReference>
<dbReference type="GO" id="GO:0050515">
    <property type="term" value="F:4-(cytidine 5'-diphospho)-2-C-methyl-D-erythritol kinase activity"/>
    <property type="evidence" value="ECO:0007669"/>
    <property type="project" value="UniProtKB-UniRule"/>
</dbReference>
<evidence type="ECO:0000256" key="5">
    <source>
        <dbReference type="ARBA" id="ARBA00022741"/>
    </source>
</evidence>
<protein>
    <recommendedName>
        <fullName evidence="3 9">4-diphosphocytidyl-2-C-methyl-D-erythritol kinase</fullName>
        <shortName evidence="9">CMK</shortName>
        <ecNumber evidence="2 9">2.7.1.148</ecNumber>
    </recommendedName>
    <alternativeName>
        <fullName evidence="8 9">4-(cytidine-5'-diphospho)-2-C-methyl-D-erythritol kinase</fullName>
    </alternativeName>
</protein>
<reference evidence="12" key="2">
    <citation type="submission" date="2021-04" db="EMBL/GenBank/DDBJ databases">
        <authorList>
            <person name="Gilroy R."/>
        </authorList>
    </citation>
    <scope>NUCLEOTIDE SEQUENCE</scope>
    <source>
        <strain evidence="12">B5-657</strain>
    </source>
</reference>
<evidence type="ECO:0000256" key="1">
    <source>
        <dbReference type="ARBA" id="ARBA00009684"/>
    </source>
</evidence>
<comment type="function">
    <text evidence="9">Catalyzes the phosphorylation of the position 2 hydroxy group of 4-diphosphocytidyl-2C-methyl-D-erythritol.</text>
</comment>
<dbReference type="PIRSF" id="PIRSF010376">
    <property type="entry name" value="IspE"/>
    <property type="match status" value="1"/>
</dbReference>
<dbReference type="EMBL" id="JAHLFQ010000011">
    <property type="protein sequence ID" value="MBU3803238.1"/>
    <property type="molecule type" value="Genomic_DNA"/>
</dbReference>
<dbReference type="GO" id="GO:0016114">
    <property type="term" value="P:terpenoid biosynthetic process"/>
    <property type="evidence" value="ECO:0007669"/>
    <property type="project" value="UniProtKB-UniRule"/>
</dbReference>
<evidence type="ECO:0000256" key="3">
    <source>
        <dbReference type="ARBA" id="ARBA00017473"/>
    </source>
</evidence>
<dbReference type="NCBIfam" id="NF011202">
    <property type="entry name" value="PRK14608.1"/>
    <property type="match status" value="1"/>
</dbReference>
<evidence type="ECO:0000256" key="2">
    <source>
        <dbReference type="ARBA" id="ARBA00012052"/>
    </source>
</evidence>
<keyword evidence="6 9" id="KW-0418">Kinase</keyword>
<keyword evidence="7 9" id="KW-0067">ATP-binding</keyword>
<evidence type="ECO:0000256" key="9">
    <source>
        <dbReference type="HAMAP-Rule" id="MF_00061"/>
    </source>
</evidence>
<accession>A0A9E2NMB7</accession>
<dbReference type="EC" id="2.7.1.148" evidence="2 9"/>
<dbReference type="HAMAP" id="MF_00061">
    <property type="entry name" value="IspE"/>
    <property type="match status" value="1"/>
</dbReference>
<evidence type="ECO:0000256" key="6">
    <source>
        <dbReference type="ARBA" id="ARBA00022777"/>
    </source>
</evidence>
<sequence>MNSIILKGRAKINLTLDVVGKRENGYHDLEMIMQTVNLYDTIYIRKTKVSGIRLKANYSWLPTNEKNIAYRAAQLFFEEAGIDGGIAIEITKRIPVAAGLAGGSTDAAATLIGLNRLYETNYSREKLMEMGLKLGADVPFCIARGTMLAEGIGEELTPLTPMPHTHVVLVKPPISVSTAVVYKNLDLNCIKKHPETKTVIEALEEGNVQKIADHMSNVLEEVTIAMHPEIEKLKQDFMKQGAMGAMMSGSGSTVFGLFNTREAASRAAKYFKMHHNIREVYVTTTYSPILKNREDKRQRRGLRRRGAKRC</sequence>
<evidence type="ECO:0000259" key="10">
    <source>
        <dbReference type="Pfam" id="PF00288"/>
    </source>
</evidence>
<proteinExistence type="inferred from homology"/>
<dbReference type="GO" id="GO:0005524">
    <property type="term" value="F:ATP binding"/>
    <property type="evidence" value="ECO:0007669"/>
    <property type="project" value="UniProtKB-UniRule"/>
</dbReference>
<evidence type="ECO:0000313" key="12">
    <source>
        <dbReference type="EMBL" id="MBU3803238.1"/>
    </source>
</evidence>
<dbReference type="NCBIfam" id="TIGR00154">
    <property type="entry name" value="ispE"/>
    <property type="match status" value="1"/>
</dbReference>
<dbReference type="Gene3D" id="3.30.230.10">
    <property type="match status" value="1"/>
</dbReference>
<dbReference type="SUPFAM" id="SSF54211">
    <property type="entry name" value="Ribosomal protein S5 domain 2-like"/>
    <property type="match status" value="1"/>
</dbReference>
<organism evidence="12 13">
    <name type="scientific">Candidatus Cellulosilyticum pullistercoris</name>
    <dbReference type="NCBI Taxonomy" id="2838521"/>
    <lineage>
        <taxon>Bacteria</taxon>
        <taxon>Bacillati</taxon>
        <taxon>Bacillota</taxon>
        <taxon>Clostridia</taxon>
        <taxon>Lachnospirales</taxon>
        <taxon>Cellulosilyticaceae</taxon>
        <taxon>Cellulosilyticum</taxon>
    </lineage>
</organism>
<dbReference type="AlphaFoldDB" id="A0A9E2NMB7"/>
<evidence type="ECO:0000256" key="8">
    <source>
        <dbReference type="ARBA" id="ARBA00032554"/>
    </source>
</evidence>
<reference evidence="12" key="1">
    <citation type="journal article" date="2021" name="PeerJ">
        <title>Extensive microbial diversity within the chicken gut microbiome revealed by metagenomics and culture.</title>
        <authorList>
            <person name="Gilroy R."/>
            <person name="Ravi A."/>
            <person name="Getino M."/>
            <person name="Pursley I."/>
            <person name="Horton D.L."/>
            <person name="Alikhan N.F."/>
            <person name="Baker D."/>
            <person name="Gharbi K."/>
            <person name="Hall N."/>
            <person name="Watson M."/>
            <person name="Adriaenssens E.M."/>
            <person name="Foster-Nyarko E."/>
            <person name="Jarju S."/>
            <person name="Secka A."/>
            <person name="Antonio M."/>
            <person name="Oren A."/>
            <person name="Chaudhuri R.R."/>
            <person name="La Ragione R."/>
            <person name="Hildebrand F."/>
            <person name="Pallen M.J."/>
        </authorList>
    </citation>
    <scope>NUCLEOTIDE SEQUENCE</scope>
    <source>
        <strain evidence="12">B5-657</strain>
    </source>
</reference>
<feature type="active site" evidence="9">
    <location>
        <position position="11"/>
    </location>
</feature>
<comment type="similarity">
    <text evidence="1 9">Belongs to the GHMP kinase family. IspE subfamily.</text>
</comment>
<feature type="domain" description="GHMP kinase C-terminal" evidence="11">
    <location>
        <begin position="200"/>
        <end position="271"/>
    </location>
</feature>
<keyword evidence="4 9" id="KW-0808">Transferase</keyword>
<evidence type="ECO:0000256" key="4">
    <source>
        <dbReference type="ARBA" id="ARBA00022679"/>
    </source>
</evidence>
<dbReference type="InterPro" id="IPR004424">
    <property type="entry name" value="IspE"/>
</dbReference>
<name>A0A9E2NMB7_9FIRM</name>
<feature type="domain" description="GHMP kinase N-terminal" evidence="10">
    <location>
        <begin position="67"/>
        <end position="143"/>
    </location>
</feature>
<dbReference type="SUPFAM" id="SSF55060">
    <property type="entry name" value="GHMP Kinase, C-terminal domain"/>
    <property type="match status" value="1"/>
</dbReference>
<dbReference type="InterPro" id="IPR006204">
    <property type="entry name" value="GHMP_kinase_N_dom"/>
</dbReference>
<dbReference type="PANTHER" id="PTHR43527">
    <property type="entry name" value="4-DIPHOSPHOCYTIDYL-2-C-METHYL-D-ERYTHRITOL KINASE, CHLOROPLASTIC"/>
    <property type="match status" value="1"/>
</dbReference>
<comment type="pathway">
    <text evidence="9">Isoprenoid biosynthesis; isopentenyl diphosphate biosynthesis via DXP pathway; isopentenyl diphosphate from 1-deoxy-D-xylulose 5-phosphate: step 3/6.</text>
</comment>
<feature type="active site" evidence="9">
    <location>
        <position position="137"/>
    </location>
</feature>
<keyword evidence="5 9" id="KW-0547">Nucleotide-binding</keyword>
<evidence type="ECO:0000259" key="11">
    <source>
        <dbReference type="Pfam" id="PF08544"/>
    </source>
</evidence>
<evidence type="ECO:0000313" key="13">
    <source>
        <dbReference type="Proteomes" id="UP000824229"/>
    </source>
</evidence>
<dbReference type="InterPro" id="IPR013750">
    <property type="entry name" value="GHMP_kinase_C_dom"/>
</dbReference>
<dbReference type="Gene3D" id="3.30.70.890">
    <property type="entry name" value="GHMP kinase, C-terminal domain"/>
    <property type="match status" value="1"/>
</dbReference>
<keyword evidence="9" id="KW-0414">Isoprene biosynthesis</keyword>
<feature type="binding site" evidence="9">
    <location>
        <begin position="95"/>
        <end position="105"/>
    </location>
    <ligand>
        <name>ATP</name>
        <dbReference type="ChEBI" id="CHEBI:30616"/>
    </ligand>
</feature>
<comment type="caution">
    <text evidence="12">The sequence shown here is derived from an EMBL/GenBank/DDBJ whole genome shotgun (WGS) entry which is preliminary data.</text>
</comment>
<comment type="catalytic activity">
    <reaction evidence="9">
        <text>4-CDP-2-C-methyl-D-erythritol + ATP = 4-CDP-2-C-methyl-D-erythritol 2-phosphate + ADP + H(+)</text>
        <dbReference type="Rhea" id="RHEA:18437"/>
        <dbReference type="ChEBI" id="CHEBI:15378"/>
        <dbReference type="ChEBI" id="CHEBI:30616"/>
        <dbReference type="ChEBI" id="CHEBI:57823"/>
        <dbReference type="ChEBI" id="CHEBI:57919"/>
        <dbReference type="ChEBI" id="CHEBI:456216"/>
        <dbReference type="EC" id="2.7.1.148"/>
    </reaction>
</comment>
<dbReference type="GO" id="GO:0019288">
    <property type="term" value="P:isopentenyl diphosphate biosynthetic process, methylerythritol 4-phosphate pathway"/>
    <property type="evidence" value="ECO:0007669"/>
    <property type="project" value="UniProtKB-UniRule"/>
</dbReference>
<dbReference type="InterPro" id="IPR014721">
    <property type="entry name" value="Ribsml_uS5_D2-typ_fold_subgr"/>
</dbReference>
<dbReference type="InterPro" id="IPR036554">
    <property type="entry name" value="GHMP_kinase_C_sf"/>
</dbReference>
<dbReference type="Pfam" id="PF00288">
    <property type="entry name" value="GHMP_kinases_N"/>
    <property type="match status" value="1"/>
</dbReference>
<gene>
    <name evidence="9" type="primary">ispE</name>
    <name evidence="12" type="ORF">H9872_00575</name>
</gene>